<dbReference type="GO" id="GO:0008170">
    <property type="term" value="F:N-methyltransferase activity"/>
    <property type="evidence" value="ECO:0007669"/>
    <property type="project" value="InterPro"/>
</dbReference>
<keyword evidence="3" id="KW-0949">S-adenosyl-L-methionine</keyword>
<dbReference type="GO" id="GO:0003677">
    <property type="term" value="F:DNA binding"/>
    <property type="evidence" value="ECO:0007669"/>
    <property type="project" value="InterPro"/>
</dbReference>
<reference evidence="5 6" key="1">
    <citation type="journal article" date="2016" name="Nat. Commun.">
        <title>Thousands of microbial genomes shed light on interconnected biogeochemical processes in an aquifer system.</title>
        <authorList>
            <person name="Anantharaman K."/>
            <person name="Brown C.T."/>
            <person name="Hug L.A."/>
            <person name="Sharon I."/>
            <person name="Castelle C.J."/>
            <person name="Probst A.J."/>
            <person name="Thomas B.C."/>
            <person name="Singh A."/>
            <person name="Wilkins M.J."/>
            <person name="Karaoz U."/>
            <person name="Brodie E.L."/>
            <person name="Williams K.H."/>
            <person name="Hubbard S.S."/>
            <person name="Banfield J.F."/>
        </authorList>
    </citation>
    <scope>NUCLEOTIDE SEQUENCE [LARGE SCALE GENOMIC DNA]</scope>
</reference>
<dbReference type="InterPro" id="IPR029063">
    <property type="entry name" value="SAM-dependent_MTases_sf"/>
</dbReference>
<dbReference type="Proteomes" id="UP000179243">
    <property type="component" value="Unassembled WGS sequence"/>
</dbReference>
<dbReference type="Pfam" id="PF01555">
    <property type="entry name" value="N6_N4_Mtase"/>
    <property type="match status" value="1"/>
</dbReference>
<dbReference type="AlphaFoldDB" id="A0A1F7F261"/>
<name>A0A1F7F261_UNCRA</name>
<feature type="domain" description="DNA methylase N-4/N-6" evidence="4">
    <location>
        <begin position="123"/>
        <end position="419"/>
    </location>
</feature>
<dbReference type="InterPro" id="IPR002295">
    <property type="entry name" value="N4/N6-MTase_EcoPI_Mod-like"/>
</dbReference>
<dbReference type="SUPFAM" id="SSF53335">
    <property type="entry name" value="S-adenosyl-L-methionine-dependent methyltransferases"/>
    <property type="match status" value="1"/>
</dbReference>
<evidence type="ECO:0000256" key="2">
    <source>
        <dbReference type="ARBA" id="ARBA00022679"/>
    </source>
</evidence>
<gene>
    <name evidence="5" type="ORF">A2519_19730</name>
</gene>
<comment type="caution">
    <text evidence="5">The sequence shown here is derived from an EMBL/GenBank/DDBJ whole genome shotgun (WGS) entry which is preliminary data.</text>
</comment>
<evidence type="ECO:0000256" key="1">
    <source>
        <dbReference type="ARBA" id="ARBA00022603"/>
    </source>
</evidence>
<keyword evidence="1 5" id="KW-0489">Methyltransferase</keyword>
<sequence length="762" mass="87628">MPQLTEQEQQEIVRFISAGKPLPDKYRFLLFDDKREVELVWNGKTSEVCNIVLPFQIIEQVDEPRAEKPEDTSLQMGLFSMDERGRQLKGWTNKLIWGDNKLILSSLKNGPLREEIEKQGGLKLIYIDPPFDVGADFSMDIEIGDDTFTKKPNILEEIAYRDTWGKGADSFIAMIYERLILMRDLLAVDGSIYLHCDWRVTAFIRCVLDEIFGQAYFRNELIWKRTTSHSDAKSFGSVHDTILYFAKENAKRNMVLQDYDKEYVDDYYRYEEPNGRKFMSGDLSGSGAGPSRNFGEKGEIAPPAGRHWMFDQNGIDKILHENRIFWTRNNVPRLKKFLDETDGMPAGDLWADIQPLRSWHRQESTGYATQKPEALLARIIKASSNEGDLIADFFCGSGTTAAVAEKLGRKWIATDLGKFGIHTTRKRMIGVQRELKSEGKDYRAFEILNLGKYERQHYIGVNPNLREAEQQKQLEDKEAAFLDLILRAYRAERTTGFASFHGKRAGRLVAVGPVNLPVTRLFVEEIILECRKKHITKVDILGFEFEMGLFPNVLDEARAKGIDIAPKYIPAEVFDKRAVEKNQVVFHDVSFIEVKPLVKANKHECSVAVELTDFSVFYSQDSIANAEAEIKNKGSRIVVEKGQIVKVTKDAKGIVKREVLTKEWTDWIDYWSVDFDFESKREIIRIKNEDTGEWEERWTGDYVFENEWQSFRTKKDRTLEMKSVFHECEPGRRKIAVKVVDIFGNDTMTIVDVSVGKNGGKK</sequence>
<dbReference type="PRINTS" id="PR00506">
    <property type="entry name" value="D21N6MTFRASE"/>
</dbReference>
<evidence type="ECO:0000313" key="6">
    <source>
        <dbReference type="Proteomes" id="UP000179243"/>
    </source>
</evidence>
<dbReference type="InterPro" id="IPR002941">
    <property type="entry name" value="DNA_methylase_N4/N6"/>
</dbReference>
<dbReference type="GO" id="GO:0032259">
    <property type="term" value="P:methylation"/>
    <property type="evidence" value="ECO:0007669"/>
    <property type="project" value="UniProtKB-KW"/>
</dbReference>
<proteinExistence type="predicted"/>
<organism evidence="5 6">
    <name type="scientific">Candidatus Raymondbacteria bacterium RIFOXYD12_FULL_49_13</name>
    <dbReference type="NCBI Taxonomy" id="1817890"/>
    <lineage>
        <taxon>Bacteria</taxon>
        <taxon>Raymondiibacteriota</taxon>
    </lineage>
</organism>
<protein>
    <submittedName>
        <fullName evidence="5">DNA methylase</fullName>
    </submittedName>
</protein>
<evidence type="ECO:0000256" key="3">
    <source>
        <dbReference type="ARBA" id="ARBA00022691"/>
    </source>
</evidence>
<keyword evidence="2" id="KW-0808">Transferase</keyword>
<accession>A0A1F7F261</accession>
<dbReference type="Gene3D" id="3.40.50.150">
    <property type="entry name" value="Vaccinia Virus protein VP39"/>
    <property type="match status" value="1"/>
</dbReference>
<dbReference type="PANTHER" id="PTHR13370">
    <property type="entry name" value="RNA METHYLASE-RELATED"/>
    <property type="match status" value="1"/>
</dbReference>
<dbReference type="EMBL" id="MFYX01000143">
    <property type="protein sequence ID" value="OGK00662.1"/>
    <property type="molecule type" value="Genomic_DNA"/>
</dbReference>
<dbReference type="GO" id="GO:0005737">
    <property type="term" value="C:cytoplasm"/>
    <property type="evidence" value="ECO:0007669"/>
    <property type="project" value="TreeGrafter"/>
</dbReference>
<evidence type="ECO:0000259" key="4">
    <source>
        <dbReference type="Pfam" id="PF01555"/>
    </source>
</evidence>
<evidence type="ECO:0000313" key="5">
    <source>
        <dbReference type="EMBL" id="OGK00662.1"/>
    </source>
</evidence>
<dbReference type="PANTHER" id="PTHR13370:SF24">
    <property type="entry name" value="TYPE III RESTRICTION-MODIFICATION ENZYME STYLTI MOD SUBUNIT"/>
    <property type="match status" value="1"/>
</dbReference>